<sequence>MPWRALTLYVDAATVAASASFVLDPTDQSTGRLVGVGLKQKKKKDFYDDLRMPPMWRHRHLFIFILQPTGGLVGVGLKQKKKKTTSTTTYKCRYCGGIDIFCFRPSPTHLKPGCPLVSTPPLARRSHPRFSCLKGKLVSGYLGPFLLAGNNEEEETSKLITKASFAINSIIASFLLLMESASTPLFVHPLALISGSGMFLGSARVLPLIQFRIIGTV</sequence>
<dbReference type="Proteomes" id="UP000499080">
    <property type="component" value="Unassembled WGS sequence"/>
</dbReference>
<dbReference type="EMBL" id="BGPR01077098">
    <property type="protein sequence ID" value="GBL64066.1"/>
    <property type="molecule type" value="Genomic_DNA"/>
</dbReference>
<organism evidence="1 2">
    <name type="scientific">Araneus ventricosus</name>
    <name type="common">Orbweaver spider</name>
    <name type="synonym">Epeira ventricosa</name>
    <dbReference type="NCBI Taxonomy" id="182803"/>
    <lineage>
        <taxon>Eukaryota</taxon>
        <taxon>Metazoa</taxon>
        <taxon>Ecdysozoa</taxon>
        <taxon>Arthropoda</taxon>
        <taxon>Chelicerata</taxon>
        <taxon>Arachnida</taxon>
        <taxon>Araneae</taxon>
        <taxon>Araneomorphae</taxon>
        <taxon>Entelegynae</taxon>
        <taxon>Araneoidea</taxon>
        <taxon>Araneidae</taxon>
        <taxon>Araneus</taxon>
    </lineage>
</organism>
<evidence type="ECO:0000313" key="1">
    <source>
        <dbReference type="EMBL" id="GBL64066.1"/>
    </source>
</evidence>
<dbReference type="AlphaFoldDB" id="A0A4Y1ZR95"/>
<gene>
    <name evidence="1" type="ORF">AVEN_105255_1</name>
</gene>
<protein>
    <submittedName>
        <fullName evidence="1">Uncharacterized protein</fullName>
    </submittedName>
</protein>
<proteinExistence type="predicted"/>
<keyword evidence="2" id="KW-1185">Reference proteome</keyword>
<name>A0A4Y1ZR95_ARAVE</name>
<reference evidence="1 2" key="1">
    <citation type="journal article" date="2019" name="Sci. Rep.">
        <title>Orb-weaving spider Araneus ventricosus genome elucidates the spidroin gene catalogue.</title>
        <authorList>
            <person name="Kono N."/>
            <person name="Nakamura H."/>
            <person name="Ohtoshi R."/>
            <person name="Moran D.A.P."/>
            <person name="Shinohara A."/>
            <person name="Yoshida Y."/>
            <person name="Fujiwara M."/>
            <person name="Mori M."/>
            <person name="Tomita M."/>
            <person name="Arakawa K."/>
        </authorList>
    </citation>
    <scope>NUCLEOTIDE SEQUENCE [LARGE SCALE GENOMIC DNA]</scope>
</reference>
<comment type="caution">
    <text evidence="1">The sequence shown here is derived from an EMBL/GenBank/DDBJ whole genome shotgun (WGS) entry which is preliminary data.</text>
</comment>
<accession>A0A4Y1ZR95</accession>
<evidence type="ECO:0000313" key="2">
    <source>
        <dbReference type="Proteomes" id="UP000499080"/>
    </source>
</evidence>